<evidence type="ECO:0000256" key="8">
    <source>
        <dbReference type="ARBA" id="ARBA00023136"/>
    </source>
</evidence>
<dbReference type="EMBL" id="LR738855">
    <property type="protein sequence ID" value="VZH84745.1"/>
    <property type="molecule type" value="Genomic_DNA"/>
</dbReference>
<evidence type="ECO:0000256" key="9">
    <source>
        <dbReference type="ARBA" id="ARBA00023285"/>
    </source>
</evidence>
<evidence type="ECO:0000256" key="4">
    <source>
        <dbReference type="ARBA" id="ARBA00022573"/>
    </source>
</evidence>
<keyword evidence="8 10" id="KW-0472">Membrane</keyword>
<comment type="pathway">
    <text evidence="10">Cofactor biosynthesis; adenosylcobalamin biosynthesis.</text>
</comment>
<dbReference type="Pfam" id="PF02553">
    <property type="entry name" value="CbiN"/>
    <property type="match status" value="1"/>
</dbReference>
<dbReference type="GO" id="GO:0015087">
    <property type="term" value="F:cobalt ion transmembrane transporter activity"/>
    <property type="evidence" value="ECO:0007669"/>
    <property type="project" value="UniProtKB-UniRule"/>
</dbReference>
<dbReference type="UniPathway" id="UPA00148"/>
<evidence type="ECO:0000256" key="10">
    <source>
        <dbReference type="HAMAP-Rule" id="MF_00330"/>
    </source>
</evidence>
<keyword evidence="4 10" id="KW-0169">Cobalamin biosynthesis</keyword>
<feature type="transmembrane region" description="Helical" evidence="10">
    <location>
        <begin position="74"/>
        <end position="93"/>
    </location>
</feature>
<evidence type="ECO:0000313" key="11">
    <source>
        <dbReference type="EMBL" id="VZH84745.1"/>
    </source>
</evidence>
<dbReference type="HAMAP" id="MF_00330">
    <property type="entry name" value="CbiN"/>
    <property type="match status" value="1"/>
</dbReference>
<sequence length="114" mass="11975">MKKNNKAVTISLIVAAITIAAFPMFFNLGDPNAEEAFDGTYAGAESIVAEHNPDYEPWFSPLVGELPGEAESGLFALQAALGAGLLGYALGFYRGRKGDAAVQDQAADHITTQA</sequence>
<keyword evidence="2 10" id="KW-0813">Transport</keyword>
<dbReference type="InterPro" id="IPR003705">
    <property type="entry name" value="CbiN"/>
</dbReference>
<evidence type="ECO:0000256" key="1">
    <source>
        <dbReference type="ARBA" id="ARBA00022426"/>
    </source>
</evidence>
<comment type="subcellular location">
    <subcellularLocation>
        <location evidence="10">Cell membrane</location>
        <topology evidence="10">Multi-pass membrane protein</topology>
    </subcellularLocation>
</comment>
<organism evidence="11 12">
    <name type="scientific">Corynebacterium rouxii</name>
    <dbReference type="NCBI Taxonomy" id="2719119"/>
    <lineage>
        <taxon>Bacteria</taxon>
        <taxon>Bacillati</taxon>
        <taxon>Actinomycetota</taxon>
        <taxon>Actinomycetes</taxon>
        <taxon>Mycobacteriales</taxon>
        <taxon>Corynebacteriaceae</taxon>
        <taxon>Corynebacterium</taxon>
    </lineage>
</organism>
<keyword evidence="6 10" id="KW-1133">Transmembrane helix</keyword>
<proteinExistence type="inferred from homology"/>
<evidence type="ECO:0000313" key="12">
    <source>
        <dbReference type="Proteomes" id="UP000423525"/>
    </source>
</evidence>
<evidence type="ECO:0000256" key="2">
    <source>
        <dbReference type="ARBA" id="ARBA00022448"/>
    </source>
</evidence>
<comment type="similarity">
    <text evidence="10">Belongs to the CbiN family.</text>
</comment>
<dbReference type="PANTHER" id="PTHR38662:SF1">
    <property type="entry name" value="COBALT TRANSPORT PROTEIN CBIN"/>
    <property type="match status" value="1"/>
</dbReference>
<name>A0A6I8MDG9_9CORY</name>
<dbReference type="GO" id="GO:0005886">
    <property type="term" value="C:plasma membrane"/>
    <property type="evidence" value="ECO:0007669"/>
    <property type="project" value="UniProtKB-SubCell"/>
</dbReference>
<evidence type="ECO:0000256" key="6">
    <source>
        <dbReference type="ARBA" id="ARBA00022989"/>
    </source>
</evidence>
<dbReference type="KEGG" id="crf:FRC0190_00750"/>
<reference evidence="11 12" key="1">
    <citation type="submission" date="2019-11" db="EMBL/GenBank/DDBJ databases">
        <authorList>
            <person name="Brisse S."/>
        </authorList>
    </citation>
    <scope>NUCLEOTIDE SEQUENCE [LARGE SCALE GENOMIC DNA]</scope>
    <source>
        <strain evidence="11">FRC0190</strain>
    </source>
</reference>
<comment type="subunit">
    <text evidence="10">Forms an energy-coupling factor (ECF) transporter complex composed of an ATP-binding protein (A component, CbiO), a transmembrane protein (T component, CbiQ) and 2 possible substrate-capture proteins (S components, CbiM and CbiN) of unknown stoichimetry.</text>
</comment>
<dbReference type="GO" id="GO:0009236">
    <property type="term" value="P:cobalamin biosynthetic process"/>
    <property type="evidence" value="ECO:0007669"/>
    <property type="project" value="UniProtKB-UniRule"/>
</dbReference>
<keyword evidence="1 10" id="KW-0171">Cobalt transport</keyword>
<evidence type="ECO:0000256" key="3">
    <source>
        <dbReference type="ARBA" id="ARBA00022475"/>
    </source>
</evidence>
<dbReference type="PANTHER" id="PTHR38662">
    <property type="entry name" value="COBALT TRANSPORT PROTEIN CBIN"/>
    <property type="match status" value="1"/>
</dbReference>
<comment type="function">
    <text evidence="10">Part of the energy-coupling factor (ECF) transporter complex CbiMNOQ involved in cobalt import.</text>
</comment>
<dbReference type="NCBIfam" id="NF002780">
    <property type="entry name" value="PRK02898.1"/>
    <property type="match status" value="1"/>
</dbReference>
<feature type="transmembrane region" description="Helical" evidence="10">
    <location>
        <begin position="7"/>
        <end position="26"/>
    </location>
</feature>
<dbReference type="AlphaFoldDB" id="A0A6I8MDG9"/>
<evidence type="ECO:0000256" key="7">
    <source>
        <dbReference type="ARBA" id="ARBA00023065"/>
    </source>
</evidence>
<dbReference type="RefSeq" id="WP_155872002.1">
    <property type="nucleotide sequence ID" value="NZ_CP168248.1"/>
</dbReference>
<gene>
    <name evidence="10 11" type="primary">cbiN</name>
    <name evidence="11" type="ORF">FRC0190_00750</name>
</gene>
<evidence type="ECO:0000256" key="5">
    <source>
        <dbReference type="ARBA" id="ARBA00022692"/>
    </source>
</evidence>
<keyword evidence="5 10" id="KW-0812">Transmembrane</keyword>
<keyword evidence="7 10" id="KW-0406">Ion transport</keyword>
<protein>
    <recommendedName>
        <fullName evidence="10">Cobalt transport protein CbiN</fullName>
    </recommendedName>
    <alternativeName>
        <fullName evidence="10">Energy-coupling factor transporter probable substrate-capture protein CbiN</fullName>
        <shortName evidence="10">ECF transporter S component CbiN</shortName>
    </alternativeName>
</protein>
<dbReference type="Proteomes" id="UP000423525">
    <property type="component" value="Chromosome"/>
</dbReference>
<keyword evidence="3 10" id="KW-1003">Cell membrane</keyword>
<keyword evidence="9 10" id="KW-0170">Cobalt</keyword>
<accession>A0A6I8MDG9</accession>